<dbReference type="Gene3D" id="1.10.1670.10">
    <property type="entry name" value="Helix-hairpin-Helix base-excision DNA repair enzymes (C-terminal)"/>
    <property type="match status" value="1"/>
</dbReference>
<dbReference type="PIRSF" id="PIRSF001435">
    <property type="entry name" value="Nth"/>
    <property type="match status" value="1"/>
</dbReference>
<dbReference type="GO" id="GO:0016787">
    <property type="term" value="F:hydrolase activity"/>
    <property type="evidence" value="ECO:0007669"/>
    <property type="project" value="UniProtKB-ARBA"/>
</dbReference>
<evidence type="ECO:0000259" key="6">
    <source>
        <dbReference type="SMART" id="SM00478"/>
    </source>
</evidence>
<dbReference type="CDD" id="cd00056">
    <property type="entry name" value="ENDO3c"/>
    <property type="match status" value="1"/>
</dbReference>
<evidence type="ECO:0000256" key="5">
    <source>
        <dbReference type="ARBA" id="ARBA00023014"/>
    </source>
</evidence>
<comment type="caution">
    <text evidence="7">The sequence shown here is derived from an EMBL/GenBank/DDBJ whole genome shotgun (WGS) entry which is preliminary data.</text>
</comment>
<gene>
    <name evidence="7" type="ORF">CKO40_14455</name>
</gene>
<evidence type="ECO:0000313" key="7">
    <source>
        <dbReference type="EMBL" id="MBK1705726.1"/>
    </source>
</evidence>
<comment type="cofactor">
    <cofactor evidence="1">
        <name>[4Fe-4S] cluster</name>
        <dbReference type="ChEBI" id="CHEBI:49883"/>
    </cofactor>
</comment>
<dbReference type="Gene3D" id="1.10.340.30">
    <property type="entry name" value="Hypothetical protein, domain 2"/>
    <property type="match status" value="1"/>
</dbReference>
<proteinExistence type="predicted"/>
<keyword evidence="7" id="KW-0378">Hydrolase</keyword>
<dbReference type="PANTHER" id="PTHR10359">
    <property type="entry name" value="A/G-SPECIFIC ADENINE GLYCOSYLASE/ENDONUCLEASE III"/>
    <property type="match status" value="1"/>
</dbReference>
<evidence type="ECO:0000256" key="4">
    <source>
        <dbReference type="ARBA" id="ARBA00023004"/>
    </source>
</evidence>
<dbReference type="GO" id="GO:0140097">
    <property type="term" value="F:catalytic activity, acting on DNA"/>
    <property type="evidence" value="ECO:0007669"/>
    <property type="project" value="UniProtKB-ARBA"/>
</dbReference>
<dbReference type="SUPFAM" id="SSF48150">
    <property type="entry name" value="DNA-glycosylase"/>
    <property type="match status" value="1"/>
</dbReference>
<evidence type="ECO:0000256" key="3">
    <source>
        <dbReference type="ARBA" id="ARBA00022723"/>
    </source>
</evidence>
<keyword evidence="7" id="KW-0540">Nuclease</keyword>
<dbReference type="Pfam" id="PF10576">
    <property type="entry name" value="EndIII_4Fe-2S"/>
    <property type="match status" value="1"/>
</dbReference>
<reference evidence="7" key="2">
    <citation type="journal article" date="2020" name="Microorganisms">
        <title>Osmotic Adaptation and Compatible Solute Biosynthesis of Phototrophic Bacteria as Revealed from Genome Analyses.</title>
        <authorList>
            <person name="Imhoff J.F."/>
            <person name="Rahn T."/>
            <person name="Kunzel S."/>
            <person name="Keller A."/>
            <person name="Neulinger S.C."/>
        </authorList>
    </citation>
    <scope>NUCLEOTIDE SEQUENCE</scope>
    <source>
        <strain evidence="7">DSM 11080</strain>
    </source>
</reference>
<dbReference type="EMBL" id="NRSJ01000027">
    <property type="protein sequence ID" value="MBK1705726.1"/>
    <property type="molecule type" value="Genomic_DNA"/>
</dbReference>
<keyword evidence="7" id="KW-0255">Endonuclease</keyword>
<dbReference type="InterPro" id="IPR011257">
    <property type="entry name" value="DNA_glycosylase"/>
</dbReference>
<keyword evidence="5" id="KW-0411">Iron-sulfur</keyword>
<name>A0AAJ0XAG6_9GAMM</name>
<keyword evidence="2" id="KW-0004">4Fe-4S</keyword>
<keyword evidence="4" id="KW-0408">Iron</keyword>
<reference evidence="7" key="1">
    <citation type="submission" date="2017-08" db="EMBL/GenBank/DDBJ databases">
        <authorList>
            <person name="Imhoff J.F."/>
            <person name="Rahn T."/>
            <person name="Kuenzel S."/>
            <person name="Neulinger S.C."/>
        </authorList>
    </citation>
    <scope>NUCLEOTIDE SEQUENCE</scope>
    <source>
        <strain evidence="7">DSM 11080</strain>
    </source>
</reference>
<keyword evidence="8" id="KW-1185">Reference proteome</keyword>
<dbReference type="GO" id="GO:0046872">
    <property type="term" value="F:metal ion binding"/>
    <property type="evidence" value="ECO:0007669"/>
    <property type="project" value="UniProtKB-KW"/>
</dbReference>
<dbReference type="GO" id="GO:0051539">
    <property type="term" value="F:4 iron, 4 sulfur cluster binding"/>
    <property type="evidence" value="ECO:0007669"/>
    <property type="project" value="UniProtKB-KW"/>
</dbReference>
<evidence type="ECO:0000256" key="1">
    <source>
        <dbReference type="ARBA" id="ARBA00001966"/>
    </source>
</evidence>
<evidence type="ECO:0000313" key="8">
    <source>
        <dbReference type="Proteomes" id="UP001296776"/>
    </source>
</evidence>
<dbReference type="PANTHER" id="PTHR10359:SF19">
    <property type="entry name" value="DNA REPAIR GLYCOSYLASE MJ1434-RELATED"/>
    <property type="match status" value="1"/>
</dbReference>
<protein>
    <submittedName>
        <fullName evidence="7">Endonuclease</fullName>
    </submittedName>
</protein>
<evidence type="ECO:0000256" key="2">
    <source>
        <dbReference type="ARBA" id="ARBA00022485"/>
    </source>
</evidence>
<feature type="domain" description="HhH-GPD" evidence="6">
    <location>
        <begin position="30"/>
        <end position="187"/>
    </location>
</feature>
<dbReference type="InterPro" id="IPR023170">
    <property type="entry name" value="HhH_base_excis_C"/>
</dbReference>
<dbReference type="InterPro" id="IPR003265">
    <property type="entry name" value="HhH-GPD_domain"/>
</dbReference>
<dbReference type="InterPro" id="IPR003651">
    <property type="entry name" value="Endonuclease3_FeS-loop_motif"/>
</dbReference>
<dbReference type="SMART" id="SM00478">
    <property type="entry name" value="ENDO3c"/>
    <property type="match status" value="1"/>
</dbReference>
<sequence length="211" mass="23729">MLYERLFATYGEQGWWPAETPFEVMLGAILTQNTAWTNVERALGRLKDRIALAPEALLELEEAALAEAIRPSGYFNVKARRLRAFCDALLAAGGESVLATWATPHLRAWLLTIPGVGAETADDILLYAFDRPVFVVDAYTRRLFRRMGLLDGDEGYETIRERVERAIGPDSVSLNEYHALIVRHAKDLCRARKPQCGRCSLKSDCLMREEG</sequence>
<dbReference type="GO" id="GO:0006284">
    <property type="term" value="P:base-excision repair"/>
    <property type="evidence" value="ECO:0007669"/>
    <property type="project" value="InterPro"/>
</dbReference>
<accession>A0AAJ0XAG6</accession>
<dbReference type="AlphaFoldDB" id="A0AAJ0XAG6"/>
<dbReference type="Proteomes" id="UP001296776">
    <property type="component" value="Unassembled WGS sequence"/>
</dbReference>
<dbReference type="Pfam" id="PF00730">
    <property type="entry name" value="HhH-GPD"/>
    <property type="match status" value="1"/>
</dbReference>
<dbReference type="GO" id="GO:0004519">
    <property type="term" value="F:endonuclease activity"/>
    <property type="evidence" value="ECO:0007669"/>
    <property type="project" value="UniProtKB-KW"/>
</dbReference>
<dbReference type="RefSeq" id="WP_200346982.1">
    <property type="nucleotide sequence ID" value="NZ_NRSJ01000027.1"/>
</dbReference>
<organism evidence="7 8">
    <name type="scientific">Halochromatium glycolicum</name>
    <dbReference type="NCBI Taxonomy" id="85075"/>
    <lineage>
        <taxon>Bacteria</taxon>
        <taxon>Pseudomonadati</taxon>
        <taxon>Pseudomonadota</taxon>
        <taxon>Gammaproteobacteria</taxon>
        <taxon>Chromatiales</taxon>
        <taxon>Chromatiaceae</taxon>
        <taxon>Halochromatium</taxon>
    </lineage>
</organism>
<keyword evidence="3" id="KW-0479">Metal-binding</keyword>